<keyword evidence="3" id="KW-1185">Reference proteome</keyword>
<organism evidence="2 3">
    <name type="scientific">Castanea mollissima</name>
    <name type="common">Chinese chestnut</name>
    <dbReference type="NCBI Taxonomy" id="60419"/>
    <lineage>
        <taxon>Eukaryota</taxon>
        <taxon>Viridiplantae</taxon>
        <taxon>Streptophyta</taxon>
        <taxon>Embryophyta</taxon>
        <taxon>Tracheophyta</taxon>
        <taxon>Spermatophyta</taxon>
        <taxon>Magnoliopsida</taxon>
        <taxon>eudicotyledons</taxon>
        <taxon>Gunneridae</taxon>
        <taxon>Pentapetalae</taxon>
        <taxon>rosids</taxon>
        <taxon>fabids</taxon>
        <taxon>Fagales</taxon>
        <taxon>Fagaceae</taxon>
        <taxon>Castanea</taxon>
    </lineage>
</organism>
<feature type="transmembrane region" description="Helical" evidence="1">
    <location>
        <begin position="65"/>
        <end position="84"/>
    </location>
</feature>
<comment type="caution">
    <text evidence="2">The sequence shown here is derived from an EMBL/GenBank/DDBJ whole genome shotgun (WGS) entry which is preliminary data.</text>
</comment>
<dbReference type="EMBL" id="JRKL02002723">
    <property type="protein sequence ID" value="KAF3957807.1"/>
    <property type="molecule type" value="Genomic_DNA"/>
</dbReference>
<sequence>AIFLYIWLSFGDKRTGSTKKNQIKVVTENYQTPFTQLDNLDIKFRFTQLQNRPKYEYKDIGKGRFGGLFIISSASISVFLLYSIRVYQEEYAFQGTKTMDIELRKYLMVWKCWST</sequence>
<evidence type="ECO:0000256" key="1">
    <source>
        <dbReference type="SAM" id="Phobius"/>
    </source>
</evidence>
<dbReference type="AlphaFoldDB" id="A0A8J4VHE0"/>
<evidence type="ECO:0000313" key="3">
    <source>
        <dbReference type="Proteomes" id="UP000737018"/>
    </source>
</evidence>
<keyword evidence="1" id="KW-0812">Transmembrane</keyword>
<keyword evidence="1" id="KW-1133">Transmembrane helix</keyword>
<evidence type="ECO:0000313" key="2">
    <source>
        <dbReference type="EMBL" id="KAF3957807.1"/>
    </source>
</evidence>
<reference evidence="2" key="1">
    <citation type="submission" date="2020-03" db="EMBL/GenBank/DDBJ databases">
        <title>Castanea mollissima Vanexum genome sequencing.</title>
        <authorList>
            <person name="Staton M."/>
        </authorList>
    </citation>
    <scope>NUCLEOTIDE SEQUENCE</scope>
    <source>
        <tissue evidence="2">Leaf</tissue>
    </source>
</reference>
<proteinExistence type="predicted"/>
<protein>
    <submittedName>
        <fullName evidence="2">Uncharacterized protein</fullName>
    </submittedName>
</protein>
<dbReference type="Proteomes" id="UP000737018">
    <property type="component" value="Unassembled WGS sequence"/>
</dbReference>
<name>A0A8J4VHE0_9ROSI</name>
<feature type="non-terminal residue" evidence="2">
    <location>
        <position position="1"/>
    </location>
</feature>
<accession>A0A8J4VHE0</accession>
<gene>
    <name evidence="2" type="ORF">CMV_017214</name>
</gene>
<keyword evidence="1" id="KW-0472">Membrane</keyword>